<dbReference type="Pfam" id="PF03776">
    <property type="entry name" value="MinE"/>
    <property type="match status" value="1"/>
</dbReference>
<dbReference type="PANTHER" id="PTHR33404">
    <property type="entry name" value="CELL DIVISION TOPOLOGICAL SPECIFICITY FACTOR HOMOLOG, CHLOROPLASTIC"/>
    <property type="match status" value="1"/>
</dbReference>
<dbReference type="GO" id="GO:0051301">
    <property type="term" value="P:cell division"/>
    <property type="evidence" value="ECO:0007669"/>
    <property type="project" value="InterPro"/>
</dbReference>
<dbReference type="Proteomes" id="UP001237642">
    <property type="component" value="Unassembled WGS sequence"/>
</dbReference>
<dbReference type="EMBL" id="JAUIZM010000007">
    <property type="protein sequence ID" value="KAK1374455.1"/>
    <property type="molecule type" value="Genomic_DNA"/>
</dbReference>
<evidence type="ECO:0000313" key="2">
    <source>
        <dbReference type="Proteomes" id="UP001237642"/>
    </source>
</evidence>
<comment type="caution">
    <text evidence="1">The sequence shown here is derived from an EMBL/GenBank/DDBJ whole genome shotgun (WGS) entry which is preliminary data.</text>
</comment>
<proteinExistence type="predicted"/>
<evidence type="ECO:0000313" key="1">
    <source>
        <dbReference type="EMBL" id="KAK1374455.1"/>
    </source>
</evidence>
<dbReference type="InterPro" id="IPR005527">
    <property type="entry name" value="MinE"/>
</dbReference>
<dbReference type="PANTHER" id="PTHR33404:SF2">
    <property type="entry name" value="CELL DIVISION TOPOLOGICAL SPECIFICITY FACTOR HOMOLOG, CHLOROPLASTIC"/>
    <property type="match status" value="1"/>
</dbReference>
<reference evidence="1" key="1">
    <citation type="submission" date="2023-02" db="EMBL/GenBank/DDBJ databases">
        <title>Genome of toxic invasive species Heracleum sosnowskyi carries increased number of genes despite the absence of recent whole-genome duplications.</title>
        <authorList>
            <person name="Schelkunov M."/>
            <person name="Shtratnikova V."/>
            <person name="Makarenko M."/>
            <person name="Klepikova A."/>
            <person name="Omelchenko D."/>
            <person name="Novikova G."/>
            <person name="Obukhova E."/>
            <person name="Bogdanov V."/>
            <person name="Penin A."/>
            <person name="Logacheva M."/>
        </authorList>
    </citation>
    <scope>NUCLEOTIDE SEQUENCE</scope>
    <source>
        <strain evidence="1">Hsosn_3</strain>
        <tissue evidence="1">Leaf</tissue>
    </source>
</reference>
<protein>
    <submittedName>
        <fullName evidence="1">Plastid division regulator MinE</fullName>
    </submittedName>
</protein>
<keyword evidence="2" id="KW-1185">Reference proteome</keyword>
<name>A0AAD8HYX7_9APIA</name>
<reference evidence="1" key="2">
    <citation type="submission" date="2023-05" db="EMBL/GenBank/DDBJ databases">
        <authorList>
            <person name="Schelkunov M.I."/>
        </authorList>
    </citation>
    <scope>NUCLEOTIDE SEQUENCE</scope>
    <source>
        <strain evidence="1">Hsosn_3</strain>
        <tissue evidence="1">Leaf</tissue>
    </source>
</reference>
<organism evidence="1 2">
    <name type="scientific">Heracleum sosnowskyi</name>
    <dbReference type="NCBI Taxonomy" id="360622"/>
    <lineage>
        <taxon>Eukaryota</taxon>
        <taxon>Viridiplantae</taxon>
        <taxon>Streptophyta</taxon>
        <taxon>Embryophyta</taxon>
        <taxon>Tracheophyta</taxon>
        <taxon>Spermatophyta</taxon>
        <taxon>Magnoliopsida</taxon>
        <taxon>eudicotyledons</taxon>
        <taxon>Gunneridae</taxon>
        <taxon>Pentapetalae</taxon>
        <taxon>asterids</taxon>
        <taxon>campanulids</taxon>
        <taxon>Apiales</taxon>
        <taxon>Apiaceae</taxon>
        <taxon>Apioideae</taxon>
        <taxon>apioid superclade</taxon>
        <taxon>Tordylieae</taxon>
        <taxon>Tordyliinae</taxon>
        <taxon>Heracleum</taxon>
    </lineage>
</organism>
<gene>
    <name evidence="1" type="ORF">POM88_030648</name>
</gene>
<accession>A0AAD8HYX7</accession>
<dbReference type="GO" id="GO:0010020">
    <property type="term" value="P:chloroplast fission"/>
    <property type="evidence" value="ECO:0007669"/>
    <property type="project" value="TreeGrafter"/>
</dbReference>
<dbReference type="AlphaFoldDB" id="A0AAD8HYX7"/>
<sequence>MAMSVDFMVSASSRPYPSSSIGNSLHPSKVEYSGFLDGGFSGSGVLITYKWPRFDSHKIRCNSKQPPGIAGEFELSSSSISQEAESFLLNARLQMILFSDRCAVSNEAKQKIVSNIVGALSDFVEIESQDKVELSVSTDAALGTIYSVTVPVRRVKPQYQEDDETGTITNIEYKDSGETSGSVDVKFDFYAPDENEFRF</sequence>